<dbReference type="GO" id="GO:0009279">
    <property type="term" value="C:cell outer membrane"/>
    <property type="evidence" value="ECO:0007669"/>
    <property type="project" value="UniProtKB-SubCell"/>
</dbReference>
<keyword evidence="6 7" id="KW-0998">Cell outer membrane</keyword>
<comment type="subcellular location">
    <subcellularLocation>
        <location evidence="1 7">Cell outer membrane</location>
        <topology evidence="1 7">Multi-pass membrane protein</topology>
    </subcellularLocation>
</comment>
<dbReference type="Gene3D" id="2.60.40.1120">
    <property type="entry name" value="Carboxypeptidase-like, regulatory domain"/>
    <property type="match status" value="1"/>
</dbReference>
<evidence type="ECO:0000259" key="9">
    <source>
        <dbReference type="Pfam" id="PF07715"/>
    </source>
</evidence>
<dbReference type="SUPFAM" id="SSF56935">
    <property type="entry name" value="Porins"/>
    <property type="match status" value="1"/>
</dbReference>
<dbReference type="Pfam" id="PF07715">
    <property type="entry name" value="Plug"/>
    <property type="match status" value="1"/>
</dbReference>
<evidence type="ECO:0000256" key="1">
    <source>
        <dbReference type="ARBA" id="ARBA00004571"/>
    </source>
</evidence>
<feature type="domain" description="TonB-dependent receptor plug" evidence="9">
    <location>
        <begin position="258"/>
        <end position="356"/>
    </location>
</feature>
<evidence type="ECO:0000256" key="8">
    <source>
        <dbReference type="SAM" id="Phobius"/>
    </source>
</evidence>
<feature type="transmembrane region" description="Helical" evidence="8">
    <location>
        <begin position="42"/>
        <end position="60"/>
    </location>
</feature>
<dbReference type="Proteomes" id="UP000192980">
    <property type="component" value="Unassembled WGS sequence"/>
</dbReference>
<organism evidence="10 11">
    <name type="scientific">Sphingobacterium psychroaquaticum</name>
    <dbReference type="NCBI Taxonomy" id="561061"/>
    <lineage>
        <taxon>Bacteria</taxon>
        <taxon>Pseudomonadati</taxon>
        <taxon>Bacteroidota</taxon>
        <taxon>Sphingobacteriia</taxon>
        <taxon>Sphingobacteriales</taxon>
        <taxon>Sphingobacteriaceae</taxon>
        <taxon>Sphingobacterium</taxon>
    </lineage>
</organism>
<evidence type="ECO:0000313" key="11">
    <source>
        <dbReference type="Proteomes" id="UP000192980"/>
    </source>
</evidence>
<evidence type="ECO:0000256" key="2">
    <source>
        <dbReference type="ARBA" id="ARBA00022448"/>
    </source>
</evidence>
<accession>A0A1X7JQN7</accession>
<dbReference type="Pfam" id="PF13715">
    <property type="entry name" value="CarbopepD_reg_2"/>
    <property type="match status" value="1"/>
</dbReference>
<gene>
    <name evidence="10" type="ORF">SAMN05660862_2058</name>
</gene>
<dbReference type="EMBL" id="FXAU01000003">
    <property type="protein sequence ID" value="SMG30630.1"/>
    <property type="molecule type" value="Genomic_DNA"/>
</dbReference>
<dbReference type="Gene3D" id="2.170.130.10">
    <property type="entry name" value="TonB-dependent receptor, plug domain"/>
    <property type="match status" value="1"/>
</dbReference>
<dbReference type="RefSeq" id="WP_085472795.1">
    <property type="nucleotide sequence ID" value="NZ_FXAU01000003.1"/>
</dbReference>
<dbReference type="PROSITE" id="PS52016">
    <property type="entry name" value="TONB_DEPENDENT_REC_3"/>
    <property type="match status" value="1"/>
</dbReference>
<dbReference type="InterPro" id="IPR036942">
    <property type="entry name" value="Beta-barrel_TonB_sf"/>
</dbReference>
<evidence type="ECO:0000256" key="4">
    <source>
        <dbReference type="ARBA" id="ARBA00022692"/>
    </source>
</evidence>
<name>A0A1X7JQN7_9SPHI</name>
<reference evidence="10 11" key="1">
    <citation type="submission" date="2017-04" db="EMBL/GenBank/DDBJ databases">
        <authorList>
            <person name="Afonso C.L."/>
            <person name="Miller P.J."/>
            <person name="Scott M.A."/>
            <person name="Spackman E."/>
            <person name="Goraichik I."/>
            <person name="Dimitrov K.M."/>
            <person name="Suarez D.L."/>
            <person name="Swayne D.E."/>
        </authorList>
    </citation>
    <scope>NUCLEOTIDE SEQUENCE [LARGE SCALE GENOMIC DNA]</scope>
    <source>
        <strain evidence="10 11">DSM 22418</strain>
    </source>
</reference>
<dbReference type="InterPro" id="IPR037066">
    <property type="entry name" value="Plug_dom_sf"/>
</dbReference>
<dbReference type="InterPro" id="IPR023997">
    <property type="entry name" value="TonB-dep_OMP_SusC/RagA_CS"/>
</dbReference>
<dbReference type="InterPro" id="IPR039426">
    <property type="entry name" value="TonB-dep_rcpt-like"/>
</dbReference>
<sequence>MYKIFTRKGMPTSLLGTSVPLTDDKETTNVKSKMFTKNVKRFSLAYAMMLLGVMGGYASSHAQRINIKEKNISFRKILQEINRQAGYHYLWTAKNINPETQISAAYTNLSVQDVLEDIQRKNPVIFEVADNVIRVKQRPALKAINANVNVEENMPVVVVEEQRPIRGKVVNEQGQPMVGVTVTVQGKKLGALTDADGAFSILGVEEGATLLISYVGYTSQNVKASYNGANITLIPDDRVVDGGTVRVNTGYQSLARERMTGAFSYISGEQLESKLATGLKNALEGQAAGVVIDKSGNIEIRGISTFNAQKTPLVVVDGYPIEGSIDDINPMNISSIVVLKDGVAASIYGSRAANGVIVVTTKTGRSSKPKVSYSGFVNIVQRPDLKYLNRASSSDYIDAEIDLFNLNPNGPSTLSTGNMSRVTYLLMQVREKKITEAEAMAEIDGLRKIDGMKQIEDAFFRKKITHQHNLGILGGSEEYNYNIAVNYQNTRENLINNDGKRIIFDLKNEWKPFSFLTAGASANFTVDNGSSSWMLVNTSTGPSYVGNHFSTLTAYGSASLLRPYTNLWDENGDPADIWGISQYKVNTYKNTPGMKQWGYHPMQDINDNNYSRKSFSSRLTGFVRAQIIDGLTAEFGGNWVRGNTHVKGVQGADAYAVRIAYNDATSKANKANHYFPDGAVINENRDMNESWTLRSQVNYNKNFLGDKHRVNALVGNEIRKITADNNQLATRLGYNPTAGSFIPVNLKDYLGGIYSSDMLFASSFQGMTNGEFRYADNRFVSWYANGSYEYDNRFIVSGSMRLDLTNFFGTDKEYRYKPLWSLGATYKLSNEKFWNSDVVNKLFLRGSYGINGNISLNNGPFLILSVGTFSQTTGGVSYGVSSPPNNQLRWEKTKISNVGIDFGLFNNAVEGTLDYYNKKSSDLLAADAIDPTLGYTSLVKNVGEMSNHGFELSLNMRVVNTNNFRWTVSPNIAYNFNKVNHYNVTRAYPSSYTTSQGILAAGYPAASIWGYRYAGLNDKGQTQIYGKNNDVKLIGNALIEDVSYQGTFRPKWDLALTNRLKYNDWSLSFMFIAKLGHKYRKDGFLGSNFQNRHVGERWKKPGDEAHAIYPALQSWNMDMFTFPYTDILLGNASYAKLRDVTLSYDLSKWTKSLKIANAQLYVQGRNLFRITGKGVDIDPETAEVNLTSGTGAATEQGYTLLPLPREFFIGLRIGL</sequence>
<keyword evidence="4 7" id="KW-0812">Transmembrane</keyword>
<dbReference type="Gene3D" id="2.40.170.20">
    <property type="entry name" value="TonB-dependent receptor, beta-barrel domain"/>
    <property type="match status" value="1"/>
</dbReference>
<dbReference type="OrthoDB" id="9768177at2"/>
<dbReference type="AlphaFoldDB" id="A0A1X7JQN7"/>
<keyword evidence="11" id="KW-1185">Reference proteome</keyword>
<dbReference type="SUPFAM" id="SSF49464">
    <property type="entry name" value="Carboxypeptidase regulatory domain-like"/>
    <property type="match status" value="1"/>
</dbReference>
<dbReference type="STRING" id="561061.SAMN05660862_2058"/>
<keyword evidence="8" id="KW-1133">Transmembrane helix</keyword>
<evidence type="ECO:0000256" key="5">
    <source>
        <dbReference type="ARBA" id="ARBA00023136"/>
    </source>
</evidence>
<dbReference type="InterPro" id="IPR012910">
    <property type="entry name" value="Plug_dom"/>
</dbReference>
<dbReference type="NCBIfam" id="TIGR04056">
    <property type="entry name" value="OMP_RagA_SusC"/>
    <property type="match status" value="1"/>
</dbReference>
<protein>
    <submittedName>
        <fullName evidence="10">TonB-linked outer membrane protein, SusC/RagA family</fullName>
    </submittedName>
</protein>
<proteinExistence type="inferred from homology"/>
<dbReference type="NCBIfam" id="TIGR04057">
    <property type="entry name" value="SusC_RagA_signa"/>
    <property type="match status" value="1"/>
</dbReference>
<evidence type="ECO:0000256" key="7">
    <source>
        <dbReference type="PROSITE-ProRule" id="PRU01360"/>
    </source>
</evidence>
<comment type="similarity">
    <text evidence="7">Belongs to the TonB-dependent receptor family.</text>
</comment>
<evidence type="ECO:0000256" key="6">
    <source>
        <dbReference type="ARBA" id="ARBA00023237"/>
    </source>
</evidence>
<dbReference type="InterPro" id="IPR023996">
    <property type="entry name" value="TonB-dep_OMP_SusC/RagA"/>
</dbReference>
<keyword evidence="2 7" id="KW-0813">Transport</keyword>
<evidence type="ECO:0000256" key="3">
    <source>
        <dbReference type="ARBA" id="ARBA00022452"/>
    </source>
</evidence>
<evidence type="ECO:0000313" key="10">
    <source>
        <dbReference type="EMBL" id="SMG30630.1"/>
    </source>
</evidence>
<keyword evidence="3 7" id="KW-1134">Transmembrane beta strand</keyword>
<keyword evidence="5 7" id="KW-0472">Membrane</keyword>
<dbReference type="InterPro" id="IPR008969">
    <property type="entry name" value="CarboxyPept-like_regulatory"/>
</dbReference>